<dbReference type="Proteomes" id="UP000646833">
    <property type="component" value="Unassembled WGS sequence"/>
</dbReference>
<feature type="compositionally biased region" description="Polar residues" evidence="1">
    <location>
        <begin position="278"/>
        <end position="287"/>
    </location>
</feature>
<feature type="compositionally biased region" description="Low complexity" evidence="1">
    <location>
        <begin position="148"/>
        <end position="161"/>
    </location>
</feature>
<feature type="compositionally biased region" description="Basic and acidic residues" evidence="1">
    <location>
        <begin position="16"/>
        <end position="25"/>
    </location>
</feature>
<reference evidence="2" key="1">
    <citation type="journal article" date="2014" name="Int. J. Syst. Evol. Microbiol.">
        <title>Complete genome sequence of Corynebacterium casei LMG S-19264T (=DSM 44701T), isolated from a smear-ripened cheese.</title>
        <authorList>
            <consortium name="US DOE Joint Genome Institute (JGI-PGF)"/>
            <person name="Walter F."/>
            <person name="Albersmeier A."/>
            <person name="Kalinowski J."/>
            <person name="Ruckert C."/>
        </authorList>
    </citation>
    <scope>NUCLEOTIDE SEQUENCE</scope>
    <source>
        <strain evidence="2">CCM 7217</strain>
    </source>
</reference>
<sequence length="351" mass="36676">MGLTCRLLGHSYGDPETEREREERGDEVVVSIREIQVCSRCGNEQVISENKEVTAIRTPEEVGMTEGEVETAAAGFEPAKPQPGVSEAEDAAIETAPDAETRADAANAEANAAASDAETGAGADADPAAQQPSEAETADAPDARPADQPDASADAGGADTGSAERADAPPVTDDGIILGDDESQSEPRDRTQWPDEVDEVETDDPTPPADGDDAEFIDADAEAGVEADAEAEAEQGQTRERGAWPDAPGDDEGWNAQPDDGEPVSVSFGGGLTPEESAPQSQRSNGQYVEAEDEDEFVRADDSNVGNEAPDDAVEYYCPNCGHARGASSSSMRAGDICPECKKGYIAERES</sequence>
<dbReference type="InterPro" id="IPR055519">
    <property type="entry name" value="DUF7093"/>
</dbReference>
<organism evidence="2 3">
    <name type="scientific">Haloferax sulfurifontis</name>
    <dbReference type="NCBI Taxonomy" id="255616"/>
    <lineage>
        <taxon>Archaea</taxon>
        <taxon>Methanobacteriati</taxon>
        <taxon>Methanobacteriota</taxon>
        <taxon>Stenosarchaea group</taxon>
        <taxon>Halobacteria</taxon>
        <taxon>Halobacteriales</taxon>
        <taxon>Haloferacaceae</taxon>
        <taxon>Haloferax</taxon>
    </lineage>
</organism>
<accession>A0A830E4E6</accession>
<protein>
    <submittedName>
        <fullName evidence="2">Uncharacterized protein</fullName>
    </submittedName>
</protein>
<evidence type="ECO:0000256" key="1">
    <source>
        <dbReference type="SAM" id="MobiDB-lite"/>
    </source>
</evidence>
<dbReference type="Pfam" id="PF23373">
    <property type="entry name" value="DUF7093"/>
    <property type="match status" value="1"/>
</dbReference>
<evidence type="ECO:0000313" key="3">
    <source>
        <dbReference type="Proteomes" id="UP000646833"/>
    </source>
</evidence>
<feature type="region of interest" description="Disordered" evidence="1">
    <location>
        <begin position="1"/>
        <end position="25"/>
    </location>
</feature>
<dbReference type="EMBL" id="BMCI01000002">
    <property type="protein sequence ID" value="GGC53314.1"/>
    <property type="molecule type" value="Genomic_DNA"/>
</dbReference>
<dbReference type="AlphaFoldDB" id="A0A830E4E6"/>
<feature type="compositionally biased region" description="Low complexity" evidence="1">
    <location>
        <begin position="104"/>
        <end position="140"/>
    </location>
</feature>
<gene>
    <name evidence="2" type="ORF">GCM10007209_13760</name>
</gene>
<feature type="region of interest" description="Disordered" evidence="1">
    <location>
        <begin position="61"/>
        <end position="296"/>
    </location>
</feature>
<comment type="caution">
    <text evidence="2">The sequence shown here is derived from an EMBL/GenBank/DDBJ whole genome shotgun (WGS) entry which is preliminary data.</text>
</comment>
<dbReference type="RefSeq" id="WP_007274964.1">
    <property type="nucleotide sequence ID" value="NZ_BMCI01000002.1"/>
</dbReference>
<name>A0A830E4E6_9EURY</name>
<feature type="compositionally biased region" description="Acidic residues" evidence="1">
    <location>
        <begin position="195"/>
        <end position="233"/>
    </location>
</feature>
<evidence type="ECO:0000313" key="2">
    <source>
        <dbReference type="EMBL" id="GGC53314.1"/>
    </source>
</evidence>
<reference evidence="2" key="2">
    <citation type="submission" date="2020-09" db="EMBL/GenBank/DDBJ databases">
        <authorList>
            <person name="Sun Q."/>
            <person name="Sedlacek I."/>
        </authorList>
    </citation>
    <scope>NUCLEOTIDE SEQUENCE</scope>
    <source>
        <strain evidence="2">CCM 7217</strain>
    </source>
</reference>
<proteinExistence type="predicted"/>